<reference evidence="1" key="1">
    <citation type="submission" date="2018-02" db="EMBL/GenBank/DDBJ databases">
        <title>Rhizophora mucronata_Transcriptome.</title>
        <authorList>
            <person name="Meera S.P."/>
            <person name="Sreeshan A."/>
            <person name="Augustine A."/>
        </authorList>
    </citation>
    <scope>NUCLEOTIDE SEQUENCE</scope>
    <source>
        <tissue evidence="1">Leaf</tissue>
    </source>
</reference>
<sequence length="25" mass="3232">MRTWYLNLLRKIIEEPNKHFKEEEN</sequence>
<name>A0A2P2Q1B2_RHIMU</name>
<dbReference type="EMBL" id="GGEC01080261">
    <property type="protein sequence ID" value="MBX60745.1"/>
    <property type="molecule type" value="Transcribed_RNA"/>
</dbReference>
<dbReference type="AlphaFoldDB" id="A0A2P2Q1B2"/>
<evidence type="ECO:0000313" key="1">
    <source>
        <dbReference type="EMBL" id="MBX60745.1"/>
    </source>
</evidence>
<proteinExistence type="predicted"/>
<protein>
    <submittedName>
        <fullName evidence="1">Uncharacterized protein</fullName>
    </submittedName>
</protein>
<organism evidence="1">
    <name type="scientific">Rhizophora mucronata</name>
    <name type="common">Asiatic mangrove</name>
    <dbReference type="NCBI Taxonomy" id="61149"/>
    <lineage>
        <taxon>Eukaryota</taxon>
        <taxon>Viridiplantae</taxon>
        <taxon>Streptophyta</taxon>
        <taxon>Embryophyta</taxon>
        <taxon>Tracheophyta</taxon>
        <taxon>Spermatophyta</taxon>
        <taxon>Magnoliopsida</taxon>
        <taxon>eudicotyledons</taxon>
        <taxon>Gunneridae</taxon>
        <taxon>Pentapetalae</taxon>
        <taxon>rosids</taxon>
        <taxon>fabids</taxon>
        <taxon>Malpighiales</taxon>
        <taxon>Rhizophoraceae</taxon>
        <taxon>Rhizophora</taxon>
    </lineage>
</organism>
<accession>A0A2P2Q1B2</accession>